<dbReference type="GO" id="GO:0032259">
    <property type="term" value="P:methylation"/>
    <property type="evidence" value="ECO:0007669"/>
    <property type="project" value="UniProtKB-KW"/>
</dbReference>
<feature type="domain" description="Methyltransferase" evidence="2">
    <location>
        <begin position="17"/>
        <end position="113"/>
    </location>
</feature>
<name>A0A165TW72_9APHY</name>
<evidence type="ECO:0000313" key="4">
    <source>
        <dbReference type="Proteomes" id="UP000076727"/>
    </source>
</evidence>
<protein>
    <submittedName>
        <fullName evidence="3">S-adenosyl-L-methionine-dependent methyltransferase</fullName>
    </submittedName>
</protein>
<evidence type="ECO:0000256" key="1">
    <source>
        <dbReference type="ARBA" id="ARBA00022679"/>
    </source>
</evidence>
<accession>A0A165TW72</accession>
<dbReference type="STRING" id="1314783.A0A165TW72"/>
<dbReference type="Proteomes" id="UP000076727">
    <property type="component" value="Unassembled WGS sequence"/>
</dbReference>
<gene>
    <name evidence="3" type="ORF">DAEQUDRAFT_720899</name>
</gene>
<dbReference type="OrthoDB" id="3647at2759"/>
<evidence type="ECO:0000313" key="3">
    <source>
        <dbReference type="EMBL" id="KZT74040.1"/>
    </source>
</evidence>
<dbReference type="InterPro" id="IPR029063">
    <property type="entry name" value="SAM-dependent_MTases_sf"/>
</dbReference>
<sequence length="195" mass="21736">MRQRYPDLFDEDTTTLMDYACGTGLISRELCPYVKSIVGVDISQGMIDQFNLRVSNQGLAPEEMRAVCVDLKQENHELHGTKFDVIVCSMAYHHFPSIEDVTRLLASFLQAGGSLLVADIYRDTLQTDIFPHEHGAHVHEHIVAHQRGFDEGDMRRTFKTAGLELKDFGIVTSGKMHGKDVDFFVAHGLGSGVSP</sequence>
<dbReference type="PANTHER" id="PTHR43861:SF3">
    <property type="entry name" value="PUTATIVE (AFU_ORTHOLOGUE AFUA_2G14390)-RELATED"/>
    <property type="match status" value="1"/>
</dbReference>
<dbReference type="GO" id="GO:0008168">
    <property type="term" value="F:methyltransferase activity"/>
    <property type="evidence" value="ECO:0007669"/>
    <property type="project" value="UniProtKB-KW"/>
</dbReference>
<proteinExistence type="predicted"/>
<dbReference type="AlphaFoldDB" id="A0A165TW72"/>
<dbReference type="Gene3D" id="3.40.50.150">
    <property type="entry name" value="Vaccinia Virus protein VP39"/>
    <property type="match status" value="1"/>
</dbReference>
<dbReference type="EMBL" id="KV429034">
    <property type="protein sequence ID" value="KZT74040.1"/>
    <property type="molecule type" value="Genomic_DNA"/>
</dbReference>
<evidence type="ECO:0000259" key="2">
    <source>
        <dbReference type="Pfam" id="PF13649"/>
    </source>
</evidence>
<dbReference type="CDD" id="cd02440">
    <property type="entry name" value="AdoMet_MTases"/>
    <property type="match status" value="1"/>
</dbReference>
<keyword evidence="3" id="KW-0489">Methyltransferase</keyword>
<dbReference type="SUPFAM" id="SSF53335">
    <property type="entry name" value="S-adenosyl-L-methionine-dependent methyltransferases"/>
    <property type="match status" value="1"/>
</dbReference>
<organism evidence="3 4">
    <name type="scientific">Daedalea quercina L-15889</name>
    <dbReference type="NCBI Taxonomy" id="1314783"/>
    <lineage>
        <taxon>Eukaryota</taxon>
        <taxon>Fungi</taxon>
        <taxon>Dikarya</taxon>
        <taxon>Basidiomycota</taxon>
        <taxon>Agaricomycotina</taxon>
        <taxon>Agaricomycetes</taxon>
        <taxon>Polyporales</taxon>
        <taxon>Fomitopsis</taxon>
    </lineage>
</organism>
<reference evidence="3 4" key="1">
    <citation type="journal article" date="2016" name="Mol. Biol. Evol.">
        <title>Comparative Genomics of Early-Diverging Mushroom-Forming Fungi Provides Insights into the Origins of Lignocellulose Decay Capabilities.</title>
        <authorList>
            <person name="Nagy L.G."/>
            <person name="Riley R."/>
            <person name="Tritt A."/>
            <person name="Adam C."/>
            <person name="Daum C."/>
            <person name="Floudas D."/>
            <person name="Sun H."/>
            <person name="Yadav J.S."/>
            <person name="Pangilinan J."/>
            <person name="Larsson K.H."/>
            <person name="Matsuura K."/>
            <person name="Barry K."/>
            <person name="Labutti K."/>
            <person name="Kuo R."/>
            <person name="Ohm R.A."/>
            <person name="Bhattacharya S.S."/>
            <person name="Shirouzu T."/>
            <person name="Yoshinaga Y."/>
            <person name="Martin F.M."/>
            <person name="Grigoriev I.V."/>
            <person name="Hibbett D.S."/>
        </authorList>
    </citation>
    <scope>NUCLEOTIDE SEQUENCE [LARGE SCALE GENOMIC DNA]</scope>
    <source>
        <strain evidence="3 4">L-15889</strain>
    </source>
</reference>
<keyword evidence="4" id="KW-1185">Reference proteome</keyword>
<dbReference type="Pfam" id="PF13649">
    <property type="entry name" value="Methyltransf_25"/>
    <property type="match status" value="1"/>
</dbReference>
<keyword evidence="1 3" id="KW-0808">Transferase</keyword>
<dbReference type="PANTHER" id="PTHR43861">
    <property type="entry name" value="TRANS-ACONITATE 2-METHYLTRANSFERASE-RELATED"/>
    <property type="match status" value="1"/>
</dbReference>
<dbReference type="InterPro" id="IPR041698">
    <property type="entry name" value="Methyltransf_25"/>
</dbReference>